<organism evidence="2">
    <name type="scientific">Notodromas monacha</name>
    <dbReference type="NCBI Taxonomy" id="399045"/>
    <lineage>
        <taxon>Eukaryota</taxon>
        <taxon>Metazoa</taxon>
        <taxon>Ecdysozoa</taxon>
        <taxon>Arthropoda</taxon>
        <taxon>Crustacea</taxon>
        <taxon>Oligostraca</taxon>
        <taxon>Ostracoda</taxon>
        <taxon>Podocopa</taxon>
        <taxon>Podocopida</taxon>
        <taxon>Cypridocopina</taxon>
        <taxon>Cypridoidea</taxon>
        <taxon>Cyprididae</taxon>
        <taxon>Notodromas</taxon>
    </lineage>
</organism>
<keyword evidence="3" id="KW-1185">Reference proteome</keyword>
<evidence type="ECO:0000313" key="3">
    <source>
        <dbReference type="Proteomes" id="UP000678499"/>
    </source>
</evidence>
<dbReference type="AlphaFoldDB" id="A0A7R9BMX2"/>
<gene>
    <name evidence="2" type="ORF">NMOB1V02_LOCUS4675</name>
</gene>
<reference evidence="2" key="1">
    <citation type="submission" date="2020-11" db="EMBL/GenBank/DDBJ databases">
        <authorList>
            <person name="Tran Van P."/>
        </authorList>
    </citation>
    <scope>NUCLEOTIDE SEQUENCE</scope>
</reference>
<name>A0A7R9BMX2_9CRUS</name>
<feature type="region of interest" description="Disordered" evidence="1">
    <location>
        <begin position="249"/>
        <end position="289"/>
    </location>
</feature>
<feature type="compositionally biased region" description="Low complexity" evidence="1">
    <location>
        <begin position="100"/>
        <end position="113"/>
    </location>
</feature>
<feature type="compositionally biased region" description="Basic and acidic residues" evidence="1">
    <location>
        <begin position="249"/>
        <end position="264"/>
    </location>
</feature>
<feature type="region of interest" description="Disordered" evidence="1">
    <location>
        <begin position="84"/>
        <end position="113"/>
    </location>
</feature>
<dbReference type="EMBL" id="CAJPEX010000750">
    <property type="protein sequence ID" value="CAG0917084.1"/>
    <property type="molecule type" value="Genomic_DNA"/>
</dbReference>
<accession>A0A7R9BMX2</accession>
<dbReference type="Proteomes" id="UP000678499">
    <property type="component" value="Unassembled WGS sequence"/>
</dbReference>
<dbReference type="EMBL" id="OA882787">
    <property type="protein sequence ID" value="CAD7276932.1"/>
    <property type="molecule type" value="Genomic_DNA"/>
</dbReference>
<proteinExistence type="predicted"/>
<evidence type="ECO:0000256" key="1">
    <source>
        <dbReference type="SAM" id="MobiDB-lite"/>
    </source>
</evidence>
<feature type="compositionally biased region" description="Basic and acidic residues" evidence="1">
    <location>
        <begin position="84"/>
        <end position="95"/>
    </location>
</feature>
<protein>
    <submittedName>
        <fullName evidence="2">Uncharacterized protein</fullName>
    </submittedName>
</protein>
<sequence length="330" mass="35801">MVSRFTASPARNNDYSCGDLPAAECVAAGFMYKCLGCCLGSEQSALQSGCCNVCLFKVLLFGDDPSLGSIPVEVVEQQFHVTEDGKAAPGDKNDNPKPSLVPSSSSLSSSASATGDSSSLAQLLPTKIGHTEATLAAADMMITLDEKPLSPEQIKELEQKRRREKAELEQISNIQKFLRDNYKPSYLPDVEENDPSTKHTKFNLRPARTKKELADAKGVSKTAQKVYVWNGKDFDAAIIEVNGELTDHGKIVDDDNNPKPDAPEARQGTDISWTGNGKLGFPDDNDEVPEPVAAALQPVLVWTGNGKLEADLVVNPVQQRSNSRHLRFLD</sequence>
<evidence type="ECO:0000313" key="2">
    <source>
        <dbReference type="EMBL" id="CAD7276932.1"/>
    </source>
</evidence>